<dbReference type="AlphaFoldDB" id="A0A7J7NLG9"/>
<evidence type="ECO:0000313" key="1">
    <source>
        <dbReference type="EMBL" id="KAF6168047.1"/>
    </source>
</evidence>
<accession>A0A7J7NLG9</accession>
<organism evidence="1 2">
    <name type="scientific">Kingdonia uniflora</name>
    <dbReference type="NCBI Taxonomy" id="39325"/>
    <lineage>
        <taxon>Eukaryota</taxon>
        <taxon>Viridiplantae</taxon>
        <taxon>Streptophyta</taxon>
        <taxon>Embryophyta</taxon>
        <taxon>Tracheophyta</taxon>
        <taxon>Spermatophyta</taxon>
        <taxon>Magnoliopsida</taxon>
        <taxon>Ranunculales</taxon>
        <taxon>Circaeasteraceae</taxon>
        <taxon>Kingdonia</taxon>
    </lineage>
</organism>
<sequence length="139" mass="15319">MVIKVKLFLFSQEESLQLSQNRSKSFKALERLRVGVMVAKAAGMKVVAVSSIQTQANPLFRSGFYASFILEFQPEPWGLSAFEDWVMNALPIEGLLQKGFLCEVADDGPSSLADQVSGIYFGWVKLNTDEILKVVVGIG</sequence>
<dbReference type="EMBL" id="JACGCM010000704">
    <property type="protein sequence ID" value="KAF6168047.1"/>
    <property type="molecule type" value="Genomic_DNA"/>
</dbReference>
<protein>
    <submittedName>
        <fullName evidence="1">Uncharacterized protein</fullName>
    </submittedName>
</protein>
<dbReference type="Proteomes" id="UP000541444">
    <property type="component" value="Unassembled WGS sequence"/>
</dbReference>
<keyword evidence="2" id="KW-1185">Reference proteome</keyword>
<proteinExistence type="predicted"/>
<gene>
    <name evidence="1" type="ORF">GIB67_011432</name>
</gene>
<dbReference type="OrthoDB" id="276388at2759"/>
<reference evidence="1 2" key="1">
    <citation type="journal article" date="2020" name="IScience">
        <title>Genome Sequencing of the Endangered Kingdonia uniflora (Circaeasteraceae, Ranunculales) Reveals Potential Mechanisms of Evolutionary Specialization.</title>
        <authorList>
            <person name="Sun Y."/>
            <person name="Deng T."/>
            <person name="Zhang A."/>
            <person name="Moore M.J."/>
            <person name="Landis J.B."/>
            <person name="Lin N."/>
            <person name="Zhang H."/>
            <person name="Zhang X."/>
            <person name="Huang J."/>
            <person name="Zhang X."/>
            <person name="Sun H."/>
            <person name="Wang H."/>
        </authorList>
    </citation>
    <scope>NUCLEOTIDE SEQUENCE [LARGE SCALE GENOMIC DNA]</scope>
    <source>
        <strain evidence="1">TB1705</strain>
        <tissue evidence="1">Leaf</tissue>
    </source>
</reference>
<name>A0A7J7NLG9_9MAGN</name>
<comment type="caution">
    <text evidence="1">The sequence shown here is derived from an EMBL/GenBank/DDBJ whole genome shotgun (WGS) entry which is preliminary data.</text>
</comment>
<evidence type="ECO:0000313" key="2">
    <source>
        <dbReference type="Proteomes" id="UP000541444"/>
    </source>
</evidence>